<dbReference type="OrthoDB" id="6359816at2759"/>
<proteinExistence type="predicted"/>
<evidence type="ECO:0008006" key="3">
    <source>
        <dbReference type="Google" id="ProtNLM"/>
    </source>
</evidence>
<evidence type="ECO:0000313" key="2">
    <source>
        <dbReference type="Proteomes" id="UP000326565"/>
    </source>
</evidence>
<organism evidence="1 2">
    <name type="scientific">Aspergillus leporis</name>
    <dbReference type="NCBI Taxonomy" id="41062"/>
    <lineage>
        <taxon>Eukaryota</taxon>
        <taxon>Fungi</taxon>
        <taxon>Dikarya</taxon>
        <taxon>Ascomycota</taxon>
        <taxon>Pezizomycotina</taxon>
        <taxon>Eurotiomycetes</taxon>
        <taxon>Eurotiomycetidae</taxon>
        <taxon>Eurotiales</taxon>
        <taxon>Aspergillaceae</taxon>
        <taxon>Aspergillus</taxon>
        <taxon>Aspergillus subgen. Circumdati</taxon>
    </lineage>
</organism>
<protein>
    <recommendedName>
        <fullName evidence="3">BTB domain-containing protein</fullName>
    </recommendedName>
</protein>
<dbReference type="Proteomes" id="UP000326565">
    <property type="component" value="Unassembled WGS sequence"/>
</dbReference>
<accession>A0A5N5WXN3</accession>
<dbReference type="AlphaFoldDB" id="A0A5N5WXN3"/>
<gene>
    <name evidence="1" type="ORF">BDV29DRAFT_178302</name>
</gene>
<dbReference type="PANTHER" id="PTHR47843:SF5">
    <property type="entry name" value="BTB_POZ DOMAIN PROTEIN"/>
    <property type="match status" value="1"/>
</dbReference>
<dbReference type="EMBL" id="ML732258">
    <property type="protein sequence ID" value="KAB8071994.1"/>
    <property type="molecule type" value="Genomic_DNA"/>
</dbReference>
<name>A0A5N5WXN3_9EURO</name>
<dbReference type="PANTHER" id="PTHR47843">
    <property type="entry name" value="BTB DOMAIN-CONTAINING PROTEIN-RELATED"/>
    <property type="match status" value="1"/>
</dbReference>
<sequence length="162" mass="18499">MIHFMYGFNYDSSGSDQGCNSPMLSNIKVYQIGDKYDIPKLKEQSREKFSIAMEACWEDDFPIAIASAYSTTTSADRGLRDLLVSTSLKHIDILLKNEDFKQVLRDTLGFGADLVQHQVPLHSTITYWCPNCAKEWSMQRSVEVRYCPLCSYNLNNWAAHVV</sequence>
<evidence type="ECO:0000313" key="1">
    <source>
        <dbReference type="EMBL" id="KAB8071994.1"/>
    </source>
</evidence>
<keyword evidence="2" id="KW-1185">Reference proteome</keyword>
<reference evidence="1 2" key="1">
    <citation type="submission" date="2019-04" db="EMBL/GenBank/DDBJ databases">
        <title>Friends and foes A comparative genomics study of 23 Aspergillus species from section Flavi.</title>
        <authorList>
            <consortium name="DOE Joint Genome Institute"/>
            <person name="Kjaerbolling I."/>
            <person name="Vesth T."/>
            <person name="Frisvad J.C."/>
            <person name="Nybo J.L."/>
            <person name="Theobald S."/>
            <person name="Kildgaard S."/>
            <person name="Isbrandt T."/>
            <person name="Kuo A."/>
            <person name="Sato A."/>
            <person name="Lyhne E.K."/>
            <person name="Kogle M.E."/>
            <person name="Wiebenga A."/>
            <person name="Kun R.S."/>
            <person name="Lubbers R.J."/>
            <person name="Makela M.R."/>
            <person name="Barry K."/>
            <person name="Chovatia M."/>
            <person name="Clum A."/>
            <person name="Daum C."/>
            <person name="Haridas S."/>
            <person name="He G."/>
            <person name="LaButti K."/>
            <person name="Lipzen A."/>
            <person name="Mondo S."/>
            <person name="Riley R."/>
            <person name="Salamov A."/>
            <person name="Simmons B.A."/>
            <person name="Magnuson J.K."/>
            <person name="Henrissat B."/>
            <person name="Mortensen U.H."/>
            <person name="Larsen T.O."/>
            <person name="Devries R.P."/>
            <person name="Grigoriev I.V."/>
            <person name="Machida M."/>
            <person name="Baker S.E."/>
            <person name="Andersen M.R."/>
        </authorList>
    </citation>
    <scope>NUCLEOTIDE SEQUENCE [LARGE SCALE GENOMIC DNA]</scope>
    <source>
        <strain evidence="1 2">CBS 151.66</strain>
    </source>
</reference>